<name>A0A6G1HRP8_9PEZI</name>
<evidence type="ECO:0000256" key="2">
    <source>
        <dbReference type="ARBA" id="ARBA00011353"/>
    </source>
</evidence>
<sequence length="188" mass="21865">MGKVLKYEVKWVDYPDKKDHTWEPEENLETAYESLEAYWKKIGGRPEPPSRKRKSVAAKETPEPKRRGRKPRQSLPSHAKNKSNADIKSETRDSDVETHEEWTPPNGSWEDHVLNVDVIEDNRDPTTAERSLYAYVIWHHGKKTRHPINTLRYKCPQKLLSYYEQHLVFKSTASDDGVEGVNPESIEA</sequence>
<comment type="subcellular location">
    <subcellularLocation>
        <location evidence="1">Nucleus</location>
    </subcellularLocation>
</comment>
<dbReference type="GO" id="GO:0000792">
    <property type="term" value="C:heterochromatin"/>
    <property type="evidence" value="ECO:0007669"/>
    <property type="project" value="UniProtKB-ARBA"/>
</dbReference>
<evidence type="ECO:0000256" key="1">
    <source>
        <dbReference type="ARBA" id="ARBA00004123"/>
    </source>
</evidence>
<dbReference type="EMBL" id="ML996699">
    <property type="protein sequence ID" value="KAF2398690.1"/>
    <property type="molecule type" value="Genomic_DNA"/>
</dbReference>
<dbReference type="InterPro" id="IPR051219">
    <property type="entry name" value="Heterochromatin_chromo-domain"/>
</dbReference>
<protein>
    <recommendedName>
        <fullName evidence="5">Chromo domain-containing protein</fullName>
    </recommendedName>
</protein>
<dbReference type="PANTHER" id="PTHR22812">
    <property type="entry name" value="CHROMOBOX PROTEIN"/>
    <property type="match status" value="1"/>
</dbReference>
<feature type="domain" description="Chromo" evidence="5">
    <location>
        <begin position="1"/>
        <end position="50"/>
    </location>
</feature>
<accession>A0A6G1HRP8</accession>
<dbReference type="Proteomes" id="UP000799640">
    <property type="component" value="Unassembled WGS sequence"/>
</dbReference>
<dbReference type="Pfam" id="PF01393">
    <property type="entry name" value="Chromo_shadow"/>
    <property type="match status" value="1"/>
</dbReference>
<dbReference type="OrthoDB" id="433924at2759"/>
<dbReference type="Gene3D" id="2.40.50.40">
    <property type="match status" value="2"/>
</dbReference>
<dbReference type="InterPro" id="IPR023780">
    <property type="entry name" value="Chromo_domain"/>
</dbReference>
<dbReference type="Pfam" id="PF00385">
    <property type="entry name" value="Chromo"/>
    <property type="match status" value="1"/>
</dbReference>
<evidence type="ECO:0000313" key="7">
    <source>
        <dbReference type="Proteomes" id="UP000799640"/>
    </source>
</evidence>
<gene>
    <name evidence="6" type="ORF">EJ06DRAFT_531793</name>
</gene>
<comment type="subunit">
    <text evidence="2">Component of the NuA4 histone acetyltransferase complex.</text>
</comment>
<dbReference type="PROSITE" id="PS00598">
    <property type="entry name" value="CHROMO_1"/>
    <property type="match status" value="1"/>
</dbReference>
<evidence type="ECO:0000313" key="6">
    <source>
        <dbReference type="EMBL" id="KAF2398690.1"/>
    </source>
</evidence>
<feature type="region of interest" description="Disordered" evidence="4">
    <location>
        <begin position="42"/>
        <end position="109"/>
    </location>
</feature>
<keyword evidence="3" id="KW-0539">Nucleus</keyword>
<proteinExistence type="predicted"/>
<dbReference type="InterPro" id="IPR000953">
    <property type="entry name" value="Chromo/chromo_shadow_dom"/>
</dbReference>
<dbReference type="CDD" id="cd00024">
    <property type="entry name" value="CD_CSD"/>
    <property type="match status" value="1"/>
</dbReference>
<dbReference type="InterPro" id="IPR016197">
    <property type="entry name" value="Chromo-like_dom_sf"/>
</dbReference>
<dbReference type="InterPro" id="IPR008251">
    <property type="entry name" value="Chromo_shadow_dom"/>
</dbReference>
<dbReference type="GO" id="GO:0005634">
    <property type="term" value="C:nucleus"/>
    <property type="evidence" value="ECO:0007669"/>
    <property type="project" value="UniProtKB-SubCell"/>
</dbReference>
<keyword evidence="7" id="KW-1185">Reference proteome</keyword>
<dbReference type="InterPro" id="IPR023779">
    <property type="entry name" value="Chromodomain_CS"/>
</dbReference>
<dbReference type="PROSITE" id="PS50013">
    <property type="entry name" value="CHROMO_2"/>
    <property type="match status" value="1"/>
</dbReference>
<dbReference type="GO" id="GO:0006338">
    <property type="term" value="P:chromatin remodeling"/>
    <property type="evidence" value="ECO:0007669"/>
    <property type="project" value="UniProtKB-ARBA"/>
</dbReference>
<evidence type="ECO:0000256" key="4">
    <source>
        <dbReference type="SAM" id="MobiDB-lite"/>
    </source>
</evidence>
<evidence type="ECO:0000259" key="5">
    <source>
        <dbReference type="PROSITE" id="PS50013"/>
    </source>
</evidence>
<organism evidence="6 7">
    <name type="scientific">Trichodelitschia bisporula</name>
    <dbReference type="NCBI Taxonomy" id="703511"/>
    <lineage>
        <taxon>Eukaryota</taxon>
        <taxon>Fungi</taxon>
        <taxon>Dikarya</taxon>
        <taxon>Ascomycota</taxon>
        <taxon>Pezizomycotina</taxon>
        <taxon>Dothideomycetes</taxon>
        <taxon>Dothideomycetes incertae sedis</taxon>
        <taxon>Phaeotrichales</taxon>
        <taxon>Phaeotrichaceae</taxon>
        <taxon>Trichodelitschia</taxon>
    </lineage>
</organism>
<evidence type="ECO:0000256" key="3">
    <source>
        <dbReference type="ARBA" id="ARBA00023242"/>
    </source>
</evidence>
<feature type="compositionally biased region" description="Basic and acidic residues" evidence="4">
    <location>
        <begin position="83"/>
        <end position="102"/>
    </location>
</feature>
<reference evidence="6" key="1">
    <citation type="journal article" date="2020" name="Stud. Mycol.">
        <title>101 Dothideomycetes genomes: a test case for predicting lifestyles and emergence of pathogens.</title>
        <authorList>
            <person name="Haridas S."/>
            <person name="Albert R."/>
            <person name="Binder M."/>
            <person name="Bloem J."/>
            <person name="Labutti K."/>
            <person name="Salamov A."/>
            <person name="Andreopoulos B."/>
            <person name="Baker S."/>
            <person name="Barry K."/>
            <person name="Bills G."/>
            <person name="Bluhm B."/>
            <person name="Cannon C."/>
            <person name="Castanera R."/>
            <person name="Culley D."/>
            <person name="Daum C."/>
            <person name="Ezra D."/>
            <person name="Gonzalez J."/>
            <person name="Henrissat B."/>
            <person name="Kuo A."/>
            <person name="Liang C."/>
            <person name="Lipzen A."/>
            <person name="Lutzoni F."/>
            <person name="Magnuson J."/>
            <person name="Mondo S."/>
            <person name="Nolan M."/>
            <person name="Ohm R."/>
            <person name="Pangilinan J."/>
            <person name="Park H.-J."/>
            <person name="Ramirez L."/>
            <person name="Alfaro M."/>
            <person name="Sun H."/>
            <person name="Tritt A."/>
            <person name="Yoshinaga Y."/>
            <person name="Zwiers L.-H."/>
            <person name="Turgeon B."/>
            <person name="Goodwin S."/>
            <person name="Spatafora J."/>
            <person name="Crous P."/>
            <person name="Grigoriev I."/>
        </authorList>
    </citation>
    <scope>NUCLEOTIDE SEQUENCE</scope>
    <source>
        <strain evidence="6">CBS 262.69</strain>
    </source>
</reference>
<dbReference type="AlphaFoldDB" id="A0A6G1HRP8"/>
<dbReference type="SUPFAM" id="SSF54160">
    <property type="entry name" value="Chromo domain-like"/>
    <property type="match status" value="2"/>
</dbReference>